<sequence length="74" mass="8979">MEDTLFFRETIKKGDQYRVLPEKIYISGRRLKNKNLSRLLVWGMLCLLVITASFFKLKVNKNILRWYEEIRKGR</sequence>
<protein>
    <submittedName>
        <fullName evidence="2">Uncharacterized protein</fullName>
    </submittedName>
</protein>
<feature type="transmembrane region" description="Helical" evidence="1">
    <location>
        <begin position="39"/>
        <end position="57"/>
    </location>
</feature>
<accession>A0A2M7XXB1</accession>
<reference evidence="3" key="1">
    <citation type="submission" date="2017-09" db="EMBL/GenBank/DDBJ databases">
        <title>Depth-based differentiation of microbial function through sediment-hosted aquifers and enrichment of novel symbionts in the deep terrestrial subsurface.</title>
        <authorList>
            <person name="Probst A.J."/>
            <person name="Ladd B."/>
            <person name="Jarett J.K."/>
            <person name="Geller-Mcgrath D.E."/>
            <person name="Sieber C.M.K."/>
            <person name="Emerson J.B."/>
            <person name="Anantharaman K."/>
            <person name="Thomas B.C."/>
            <person name="Malmstrom R."/>
            <person name="Stieglmeier M."/>
            <person name="Klingl A."/>
            <person name="Woyke T."/>
            <person name="Ryan C.M."/>
            <person name="Banfield J.F."/>
        </authorList>
    </citation>
    <scope>NUCLEOTIDE SEQUENCE [LARGE SCALE GENOMIC DNA]</scope>
</reference>
<dbReference type="Proteomes" id="UP000229647">
    <property type="component" value="Unassembled WGS sequence"/>
</dbReference>
<keyword evidence="1" id="KW-1133">Transmembrane helix</keyword>
<name>A0A2M7XXB1_9BACT</name>
<dbReference type="EMBL" id="PFWL01000160">
    <property type="protein sequence ID" value="PJA55367.1"/>
    <property type="molecule type" value="Genomic_DNA"/>
</dbReference>
<dbReference type="AlphaFoldDB" id="A0A2M7XXB1"/>
<organism evidence="2 3">
    <name type="scientific">Candidatus Roizmanbacteria bacterium CG_4_9_14_3_um_filter_33_18</name>
    <dbReference type="NCBI Taxonomy" id="1974841"/>
    <lineage>
        <taxon>Bacteria</taxon>
        <taxon>Candidatus Roizmaniibacteriota</taxon>
    </lineage>
</organism>
<gene>
    <name evidence="2" type="ORF">CO165_03915</name>
</gene>
<evidence type="ECO:0000313" key="2">
    <source>
        <dbReference type="EMBL" id="PJA55367.1"/>
    </source>
</evidence>
<evidence type="ECO:0000256" key="1">
    <source>
        <dbReference type="SAM" id="Phobius"/>
    </source>
</evidence>
<keyword evidence="1" id="KW-0812">Transmembrane</keyword>
<proteinExistence type="predicted"/>
<keyword evidence="1" id="KW-0472">Membrane</keyword>
<comment type="caution">
    <text evidence="2">The sequence shown here is derived from an EMBL/GenBank/DDBJ whole genome shotgun (WGS) entry which is preliminary data.</text>
</comment>
<evidence type="ECO:0000313" key="3">
    <source>
        <dbReference type="Proteomes" id="UP000229647"/>
    </source>
</evidence>